<dbReference type="EMBL" id="AM889285">
    <property type="protein sequence ID" value="CAP57265.1"/>
    <property type="molecule type" value="Genomic_DNA"/>
</dbReference>
<accession>A9H1J9</accession>
<dbReference type="InterPro" id="IPR050156">
    <property type="entry name" value="TC-AMP_synthase_SUA5"/>
</dbReference>
<dbReference type="GO" id="GO:0005737">
    <property type="term" value="C:cytoplasm"/>
    <property type="evidence" value="ECO:0007669"/>
    <property type="project" value="UniProtKB-SubCell"/>
</dbReference>
<evidence type="ECO:0000313" key="16">
    <source>
        <dbReference type="EMBL" id="CAP57265.1"/>
    </source>
</evidence>
<keyword evidence="17" id="KW-1185">Reference proteome</keyword>
<keyword evidence="10 13" id="KW-0067">ATP-binding</keyword>
<evidence type="ECO:0000256" key="9">
    <source>
        <dbReference type="ARBA" id="ARBA00022741"/>
    </source>
</evidence>
<dbReference type="SUPFAM" id="SSF55821">
    <property type="entry name" value="YrdC/RibB"/>
    <property type="match status" value="1"/>
</dbReference>
<dbReference type="Pfam" id="PF01300">
    <property type="entry name" value="Sua5_yciO_yrdC"/>
    <property type="match status" value="1"/>
</dbReference>
<feature type="binding site" evidence="14">
    <location>
        <position position="244"/>
    </location>
    <ligand>
        <name>ATP</name>
        <dbReference type="ChEBI" id="CHEBI:30616"/>
    </ligand>
</feature>
<dbReference type="GO" id="GO:0005524">
    <property type="term" value="F:ATP binding"/>
    <property type="evidence" value="ECO:0007669"/>
    <property type="project" value="UniProtKB-UniRule"/>
</dbReference>
<evidence type="ECO:0000256" key="12">
    <source>
        <dbReference type="ARBA" id="ARBA00048366"/>
    </source>
</evidence>
<feature type="binding site" evidence="14">
    <location>
        <position position="155"/>
    </location>
    <ligand>
        <name>ATP</name>
        <dbReference type="ChEBI" id="CHEBI:30616"/>
    </ligand>
</feature>
<evidence type="ECO:0000256" key="5">
    <source>
        <dbReference type="ARBA" id="ARBA00022490"/>
    </source>
</evidence>
<organism evidence="16 17">
    <name type="scientific">Gluconacetobacter diazotrophicus (strain ATCC 49037 / DSM 5601 / CCUG 37298 / CIP 103539 / LMG 7603 / PAl5)</name>
    <dbReference type="NCBI Taxonomy" id="272568"/>
    <lineage>
        <taxon>Bacteria</taxon>
        <taxon>Pseudomonadati</taxon>
        <taxon>Pseudomonadota</taxon>
        <taxon>Alphaproteobacteria</taxon>
        <taxon>Acetobacterales</taxon>
        <taxon>Acetobacteraceae</taxon>
        <taxon>Gluconacetobacter</taxon>
    </lineage>
</organism>
<dbReference type="GO" id="GO:0003725">
    <property type="term" value="F:double-stranded RNA binding"/>
    <property type="evidence" value="ECO:0007669"/>
    <property type="project" value="UniProtKB-UniRule"/>
</dbReference>
<evidence type="ECO:0000256" key="13">
    <source>
        <dbReference type="PIRNR" id="PIRNR004930"/>
    </source>
</evidence>
<dbReference type="PROSITE" id="PS51163">
    <property type="entry name" value="YRDC"/>
    <property type="match status" value="1"/>
</dbReference>
<dbReference type="GO" id="GO:0061710">
    <property type="term" value="F:L-threonylcarbamoyladenylate synthase"/>
    <property type="evidence" value="ECO:0007669"/>
    <property type="project" value="UniProtKB-EC"/>
</dbReference>
<dbReference type="Proteomes" id="UP000001176">
    <property type="component" value="Chromosome"/>
</dbReference>
<dbReference type="KEGG" id="gdi:GDI3322"/>
<evidence type="ECO:0000256" key="10">
    <source>
        <dbReference type="ARBA" id="ARBA00022840"/>
    </source>
</evidence>
<evidence type="ECO:0000256" key="2">
    <source>
        <dbReference type="ARBA" id="ARBA00007663"/>
    </source>
</evidence>
<evidence type="ECO:0000256" key="3">
    <source>
        <dbReference type="ARBA" id="ARBA00012584"/>
    </source>
</evidence>
<feature type="binding site" evidence="14">
    <location>
        <position position="193"/>
    </location>
    <ligand>
        <name>L-threonine</name>
        <dbReference type="ChEBI" id="CHEBI:57926"/>
    </ligand>
</feature>
<dbReference type="GO" id="GO:0000049">
    <property type="term" value="F:tRNA binding"/>
    <property type="evidence" value="ECO:0007669"/>
    <property type="project" value="TreeGrafter"/>
</dbReference>
<evidence type="ECO:0000256" key="1">
    <source>
        <dbReference type="ARBA" id="ARBA00004496"/>
    </source>
</evidence>
<protein>
    <recommendedName>
        <fullName evidence="4 13">Threonylcarbamoyl-AMP synthase</fullName>
        <shortName evidence="13">TC-AMP synthase</shortName>
        <ecNumber evidence="3 13">2.7.7.87</ecNumber>
    </recommendedName>
    <alternativeName>
        <fullName evidence="11 13">L-threonylcarbamoyladenylate synthase</fullName>
    </alternativeName>
</protein>
<sequence>MIQPNQRLERTGRGVMTERLEANDAGIARAADLLRAGGLVAFGTETVYGLGADATNDTAVARIFAAKERPRFNPLISHFPDAEAAFAQAAPNDVARRLAERFWPGPLTMVLPRQPGSTISDLAAAGLPSVAVRVPRGAITTALLRAVGRPVAAPSANLSGRVSPSDAYHVLRGLSGRIDAVLDSGPCPVGVESTVLDLTGTAPMLLRPGGVTVEALSEVCGPISHPDDYADTLPLSPGRLASHYAPGLPVRLDAHDVAADEALLAFGPELPGAGLVWNLSPAGRLDEAAARLFAGLRFLDSEGARRGLVRIAAMPIPRVGLGMAIRDRLRRAASPRPA</sequence>
<dbReference type="NCBIfam" id="TIGR00057">
    <property type="entry name" value="L-threonylcarbamoyladenylate synthase"/>
    <property type="match status" value="1"/>
</dbReference>
<proteinExistence type="inferred from homology"/>
<evidence type="ECO:0000256" key="11">
    <source>
        <dbReference type="ARBA" id="ARBA00029774"/>
    </source>
</evidence>
<keyword evidence="9 13" id="KW-0547">Nucleotide-binding</keyword>
<keyword evidence="6 13" id="KW-0808">Transferase</keyword>
<dbReference type="PIRSF" id="PIRSF004930">
    <property type="entry name" value="Tln_factor_SUA5"/>
    <property type="match status" value="1"/>
</dbReference>
<gene>
    <name evidence="16" type="ordered locus">GDI3322</name>
</gene>
<evidence type="ECO:0000259" key="15">
    <source>
        <dbReference type="PROSITE" id="PS51163"/>
    </source>
</evidence>
<evidence type="ECO:0000256" key="14">
    <source>
        <dbReference type="PIRSR" id="PIRSR004930-1"/>
    </source>
</evidence>
<feature type="binding site" evidence="14">
    <location>
        <position position="73"/>
    </location>
    <ligand>
        <name>ATP</name>
        <dbReference type="ChEBI" id="CHEBI:30616"/>
    </ligand>
</feature>
<feature type="binding site" evidence="14">
    <location>
        <position position="46"/>
    </location>
    <ligand>
        <name>L-threonine</name>
        <dbReference type="ChEBI" id="CHEBI:57926"/>
    </ligand>
</feature>
<dbReference type="PANTHER" id="PTHR17490">
    <property type="entry name" value="SUA5"/>
    <property type="match status" value="1"/>
</dbReference>
<evidence type="ECO:0000256" key="8">
    <source>
        <dbReference type="ARBA" id="ARBA00022695"/>
    </source>
</evidence>
<keyword evidence="7 13" id="KW-0819">tRNA processing</keyword>
<evidence type="ECO:0000256" key="4">
    <source>
        <dbReference type="ARBA" id="ARBA00015492"/>
    </source>
</evidence>
<keyword evidence="5 13" id="KW-0963">Cytoplasm</keyword>
<reference evidence="16 17" key="1">
    <citation type="journal article" date="2009" name="BMC Genomics">
        <title>Complete genome sequence of the sugarcane nitrogen-fixing endophyte Gluconacetobacter diazotrophicus Pal5.</title>
        <authorList>
            <person name="Bertalan M."/>
            <person name="Albano R."/>
            <person name="Padua V."/>
            <person name="Rouws L."/>
            <person name="Rojas C."/>
            <person name="Hemerly A."/>
            <person name="Teixeira K."/>
            <person name="Schwab S."/>
            <person name="Araujo J."/>
            <person name="Oliveira A."/>
            <person name="Franca L."/>
            <person name="Magalhaes V."/>
            <person name="Alqueres S."/>
            <person name="Cardoso A."/>
            <person name="Almeida W."/>
            <person name="Loureiro M.M."/>
            <person name="Nogueira E."/>
            <person name="Cidade D."/>
            <person name="Oliveira D."/>
            <person name="Simao T."/>
            <person name="Macedo J."/>
            <person name="Valadao A."/>
            <person name="Dreschsel M."/>
            <person name="Freitas F."/>
            <person name="Vidal M."/>
            <person name="Guedes H."/>
            <person name="Rodrigues E."/>
            <person name="Meneses C."/>
            <person name="Brioso P."/>
            <person name="Pozzer L."/>
            <person name="Figueiredo D."/>
            <person name="Montano H."/>
            <person name="Junior J."/>
            <person name="Filho G."/>
            <person name="Flores V."/>
            <person name="Ferreira B."/>
            <person name="Branco A."/>
            <person name="Gonzalez P."/>
            <person name="Guillobel H."/>
            <person name="Lemos M."/>
            <person name="Seibel L."/>
            <person name="Macedo J."/>
            <person name="Alves-Ferreira M."/>
            <person name="Sachetto-Martins G."/>
            <person name="Coelho A."/>
            <person name="Santos E."/>
            <person name="Amaral G."/>
            <person name="Neves A."/>
            <person name="Pacheco A.B."/>
            <person name="Carvalho D."/>
            <person name="Lery L."/>
            <person name="Bisch P."/>
            <person name="Rossle S.C."/>
            <person name="Urmenyi T."/>
            <person name="Kruger W.V."/>
            <person name="Martins O."/>
            <person name="Baldani J.I."/>
            <person name="Ferreira P.C."/>
        </authorList>
    </citation>
    <scope>NUCLEOTIDE SEQUENCE [LARGE SCALE GENOMIC DNA]</scope>
    <source>
        <strain evidence="17">ATCC 49037 / DSM 5601 / CCUG 37298 / CIP 103539 / LMG 7603 / PAl5</strain>
    </source>
</reference>
<dbReference type="InterPro" id="IPR038385">
    <property type="entry name" value="Sua5/YwlC_C"/>
</dbReference>
<feature type="binding site" evidence="14">
    <location>
        <position position="163"/>
    </location>
    <ligand>
        <name>ATP</name>
        <dbReference type="ChEBI" id="CHEBI:30616"/>
    </ligand>
</feature>
<evidence type="ECO:0000256" key="7">
    <source>
        <dbReference type="ARBA" id="ARBA00022694"/>
    </source>
</evidence>
<dbReference type="PANTHER" id="PTHR17490:SF16">
    <property type="entry name" value="THREONYLCARBAMOYL-AMP SYNTHASE"/>
    <property type="match status" value="1"/>
</dbReference>
<feature type="binding site" evidence="14">
    <location>
        <position position="153"/>
    </location>
    <ligand>
        <name>L-threonine</name>
        <dbReference type="ChEBI" id="CHEBI:57926"/>
    </ligand>
</feature>
<dbReference type="GO" id="GO:0008033">
    <property type="term" value="P:tRNA processing"/>
    <property type="evidence" value="ECO:0007669"/>
    <property type="project" value="UniProtKB-KW"/>
</dbReference>
<dbReference type="InterPro" id="IPR005145">
    <property type="entry name" value="Sua5_C"/>
</dbReference>
<comment type="subcellular location">
    <subcellularLocation>
        <location evidence="1 13">Cytoplasm</location>
    </subcellularLocation>
</comment>
<evidence type="ECO:0000256" key="6">
    <source>
        <dbReference type="ARBA" id="ARBA00022679"/>
    </source>
</evidence>
<feature type="binding site" evidence="14">
    <location>
        <position position="69"/>
    </location>
    <ligand>
        <name>ATP</name>
        <dbReference type="ChEBI" id="CHEBI:30616"/>
    </ligand>
</feature>
<dbReference type="GO" id="GO:0006450">
    <property type="term" value="P:regulation of translational fidelity"/>
    <property type="evidence" value="ECO:0007669"/>
    <property type="project" value="TreeGrafter"/>
</dbReference>
<dbReference type="InterPro" id="IPR017945">
    <property type="entry name" value="DHBP_synth_RibB-like_a/b_dom"/>
</dbReference>
<dbReference type="InterPro" id="IPR010923">
    <property type="entry name" value="T(6)A37_SUA5"/>
</dbReference>
<feature type="binding site" evidence="14">
    <location>
        <position position="78"/>
    </location>
    <ligand>
        <name>L-threonine</name>
        <dbReference type="ChEBI" id="CHEBI:57926"/>
    </ligand>
</feature>
<dbReference type="Gene3D" id="3.90.870.10">
    <property type="entry name" value="DHBP synthase"/>
    <property type="match status" value="1"/>
</dbReference>
<keyword evidence="8 13" id="KW-0548">Nucleotidyltransferase</keyword>
<dbReference type="EC" id="2.7.7.87" evidence="3 13"/>
<dbReference type="InterPro" id="IPR006070">
    <property type="entry name" value="Sua5-like_dom"/>
</dbReference>
<comment type="catalytic activity">
    <reaction evidence="12 13">
        <text>L-threonine + hydrogencarbonate + ATP = L-threonylcarbamoyladenylate + diphosphate + H2O</text>
        <dbReference type="Rhea" id="RHEA:36407"/>
        <dbReference type="ChEBI" id="CHEBI:15377"/>
        <dbReference type="ChEBI" id="CHEBI:17544"/>
        <dbReference type="ChEBI" id="CHEBI:30616"/>
        <dbReference type="ChEBI" id="CHEBI:33019"/>
        <dbReference type="ChEBI" id="CHEBI:57926"/>
        <dbReference type="ChEBI" id="CHEBI:73682"/>
        <dbReference type="EC" id="2.7.7.87"/>
    </reaction>
</comment>
<dbReference type="Pfam" id="PF03481">
    <property type="entry name" value="Sua5_C"/>
    <property type="match status" value="1"/>
</dbReference>
<dbReference type="Gene3D" id="3.40.50.11030">
    <property type="entry name" value="Threonylcarbamoyl-AMP synthase, C-terminal domain"/>
    <property type="match status" value="1"/>
</dbReference>
<comment type="function">
    <text evidence="13">Required for the formation of a threonylcarbamoyl group on adenosine at position 37 (t(6)A37) in tRNAs that read codons beginning with adenine.</text>
</comment>
<comment type="similarity">
    <text evidence="2 13">Belongs to the SUA5 family.</text>
</comment>
<name>A9H1J9_GLUDA</name>
<evidence type="ECO:0000313" key="17">
    <source>
        <dbReference type="Proteomes" id="UP000001176"/>
    </source>
</evidence>
<feature type="domain" description="YrdC-like" evidence="15">
    <location>
        <begin position="24"/>
        <end position="211"/>
    </location>
</feature>
<feature type="binding site" evidence="14">
    <location>
        <position position="207"/>
    </location>
    <ligand>
        <name>ATP</name>
        <dbReference type="ChEBI" id="CHEBI:30616"/>
    </ligand>
</feature>
<dbReference type="AlphaFoldDB" id="A9H1J9"/>
<feature type="binding site" evidence="14">
    <location>
        <position position="133"/>
    </location>
    <ligand>
        <name>L-threonine</name>
        <dbReference type="ChEBI" id="CHEBI:57926"/>
    </ligand>
</feature>